<protein>
    <submittedName>
        <fullName>CAPACITATION inhibitory protein D</fullName>
    </submittedName>
</protein>
<accession>Q9TS91</accession>
<proteinExistence type="evidence at protein level"/>
<keyword id="KW-0903">Direct protein sequencing</keyword>
<name>Q9TS91_RABIT</name>
<sequence length="34" mass="3903">KLIVALGKPSRLYDAYELKRAIPAYLAETLYYAK</sequence>
<organism>
    <name type="scientific">Oryctolagus cuniculus</name>
    <name type="common">Rabbit</name>
    <dbReference type="NCBI Taxonomy" id="9986"/>
    <lineage>
        <taxon>Eukaryota</taxon>
        <taxon>Metazoa</taxon>
        <taxon>Chordata</taxon>
        <taxon>Craniata</taxon>
        <taxon>Vertebrata</taxon>
        <taxon>Euteleostomi</taxon>
        <taxon>Mammalia</taxon>
        <taxon>Eutheria</taxon>
        <taxon>Euarchontoglires</taxon>
        <taxon>Glires</taxon>
        <taxon>Lagomorpha</taxon>
        <taxon>Leporidae</taxon>
        <taxon>Oryctolagus</taxon>
    </lineage>
</organism>
<dbReference type="AlphaFoldDB" id="Q9TS91"/>
<reference key="1">
    <citation type="journal article" date="1993" name="Biol. Pharm. Bull.">
        <title>Characterization of capacitation inhibitory protein from rabbit seminal plasma: homology with human annexins.</title>
        <authorList>
            <person name="Okabe M."/>
            <person name="Kishi Y."/>
            <person name="Ying X."/>
            <person name="Kohama Y."/>
            <person name="Mimura T."/>
            <person name="Li S.S."/>
        </authorList>
    </citation>
    <scope>PROTEIN SEQUENCE</scope>
</reference>